<proteinExistence type="predicted"/>
<evidence type="ECO:0000313" key="2">
    <source>
        <dbReference type="EMBL" id="VEL15528.1"/>
    </source>
</evidence>
<accession>A0A3S5CKD0</accession>
<protein>
    <submittedName>
        <fullName evidence="2">Uncharacterized protein</fullName>
    </submittedName>
</protein>
<gene>
    <name evidence="2" type="ORF">PXEA_LOCUS8968</name>
</gene>
<dbReference type="AlphaFoldDB" id="A0A3S5CKD0"/>
<organism evidence="2 3">
    <name type="scientific">Protopolystoma xenopodis</name>
    <dbReference type="NCBI Taxonomy" id="117903"/>
    <lineage>
        <taxon>Eukaryota</taxon>
        <taxon>Metazoa</taxon>
        <taxon>Spiralia</taxon>
        <taxon>Lophotrochozoa</taxon>
        <taxon>Platyhelminthes</taxon>
        <taxon>Monogenea</taxon>
        <taxon>Polyopisthocotylea</taxon>
        <taxon>Polystomatidea</taxon>
        <taxon>Polystomatidae</taxon>
        <taxon>Protopolystoma</taxon>
    </lineage>
</organism>
<reference evidence="2" key="1">
    <citation type="submission" date="2018-11" db="EMBL/GenBank/DDBJ databases">
        <authorList>
            <consortium name="Pathogen Informatics"/>
        </authorList>
    </citation>
    <scope>NUCLEOTIDE SEQUENCE</scope>
</reference>
<dbReference type="Pfam" id="PF25015">
    <property type="entry name" value="RBD_AKAP-17A"/>
    <property type="match status" value="1"/>
</dbReference>
<name>A0A3S5CKD0_9PLAT</name>
<keyword evidence="3" id="KW-1185">Reference proteome</keyword>
<feature type="compositionally biased region" description="Basic and acidic residues" evidence="1">
    <location>
        <begin position="1"/>
        <end position="13"/>
    </location>
</feature>
<dbReference type="OrthoDB" id="1918237at2759"/>
<sequence>MMTCSDDARHMTDESSTWIHRGRKAAHWRPIRTNLQSQLQDNPLQLLFTSAVQPNNITTPSGVTFGKPGPSSLAELLRAIERAKRSVSSSAKAANQLLTSKDVAPSSTSTMNPTATTAFSTLTASASDSPINESFVAVLGLTFDAYVQFMDYTAFARAMQALGGMKLVYAPRMREADTGCV</sequence>
<dbReference type="EMBL" id="CAAALY010024909">
    <property type="protein sequence ID" value="VEL15528.1"/>
    <property type="molecule type" value="Genomic_DNA"/>
</dbReference>
<dbReference type="Proteomes" id="UP000784294">
    <property type="component" value="Unassembled WGS sequence"/>
</dbReference>
<evidence type="ECO:0000256" key="1">
    <source>
        <dbReference type="SAM" id="MobiDB-lite"/>
    </source>
</evidence>
<feature type="region of interest" description="Disordered" evidence="1">
    <location>
        <begin position="1"/>
        <end position="22"/>
    </location>
</feature>
<comment type="caution">
    <text evidence="2">The sequence shown here is derived from an EMBL/GenBank/DDBJ whole genome shotgun (WGS) entry which is preliminary data.</text>
</comment>
<evidence type="ECO:0000313" key="3">
    <source>
        <dbReference type="Proteomes" id="UP000784294"/>
    </source>
</evidence>